<keyword evidence="3" id="KW-0238">DNA-binding</keyword>
<dbReference type="NCBIfam" id="NF005413">
    <property type="entry name" value="PRK06986.1"/>
    <property type="match status" value="1"/>
</dbReference>
<dbReference type="Gene3D" id="1.20.140.160">
    <property type="match status" value="1"/>
</dbReference>
<dbReference type="InterPro" id="IPR012845">
    <property type="entry name" value="RNA_pol_sigma_FliA_WhiG"/>
</dbReference>
<evidence type="ECO:0000256" key="3">
    <source>
        <dbReference type="ARBA" id="ARBA00023125"/>
    </source>
</evidence>
<evidence type="ECO:0000313" key="6">
    <source>
        <dbReference type="EMBL" id="ANF57995.1"/>
    </source>
</evidence>
<keyword evidence="1" id="KW-0805">Transcription regulation</keyword>
<dbReference type="Pfam" id="PF04542">
    <property type="entry name" value="Sigma70_r2"/>
    <property type="match status" value="1"/>
</dbReference>
<dbReference type="STRING" id="376489.A5892_11420"/>
<dbReference type="PANTHER" id="PTHR30385">
    <property type="entry name" value="SIGMA FACTOR F FLAGELLAR"/>
    <property type="match status" value="1"/>
</dbReference>
<dbReference type="InterPro" id="IPR007627">
    <property type="entry name" value="RNA_pol_sigma70_r2"/>
</dbReference>
<dbReference type="PANTHER" id="PTHR30385:SF7">
    <property type="entry name" value="RNA POLYMERASE SIGMA FACTOR FLIA"/>
    <property type="match status" value="1"/>
</dbReference>
<evidence type="ECO:0000259" key="5">
    <source>
        <dbReference type="PROSITE" id="PS00716"/>
    </source>
</evidence>
<dbReference type="SUPFAM" id="SSF88659">
    <property type="entry name" value="Sigma3 and sigma4 domains of RNA polymerase sigma factors"/>
    <property type="match status" value="2"/>
</dbReference>
<reference evidence="6 7" key="1">
    <citation type="submission" date="2016-04" db="EMBL/GenBank/DDBJ databases">
        <title>Complete Genome Sequence of Halotalea alkalilenta IHB B 13600.</title>
        <authorList>
            <person name="Swarnkar M.K."/>
            <person name="Sharma A."/>
            <person name="Kaushal K."/>
            <person name="Soni R."/>
            <person name="Rana S."/>
            <person name="Singh A.K."/>
            <person name="Gulati A."/>
        </authorList>
    </citation>
    <scope>NUCLEOTIDE SEQUENCE [LARGE SCALE GENOMIC DNA]</scope>
    <source>
        <strain evidence="6 7">IHB B 13600</strain>
    </source>
</reference>
<dbReference type="NCBIfam" id="TIGR02479">
    <property type="entry name" value="FliA_WhiG"/>
    <property type="match status" value="1"/>
</dbReference>
<dbReference type="RefSeq" id="WP_064122909.1">
    <property type="nucleotide sequence ID" value="NZ_CP015243.1"/>
</dbReference>
<dbReference type="CDD" id="cd06171">
    <property type="entry name" value="Sigma70_r4"/>
    <property type="match status" value="1"/>
</dbReference>
<evidence type="ECO:0000256" key="1">
    <source>
        <dbReference type="ARBA" id="ARBA00023015"/>
    </source>
</evidence>
<feature type="domain" description="RNA polymerase sigma-70" evidence="5">
    <location>
        <begin position="208"/>
        <end position="234"/>
    </location>
</feature>
<accession>A0A172YGA5</accession>
<keyword evidence="7" id="KW-1185">Reference proteome</keyword>
<dbReference type="PRINTS" id="PR00046">
    <property type="entry name" value="SIGMA70FCT"/>
</dbReference>
<dbReference type="NCBIfam" id="TIGR02937">
    <property type="entry name" value="sigma70-ECF"/>
    <property type="match status" value="1"/>
</dbReference>
<dbReference type="KEGG" id="haa:A5892_11420"/>
<keyword evidence="2" id="KW-0731">Sigma factor</keyword>
<sequence>MSSVSSSSSVLASSHGRIAHHQRLLQMVRCAARRLQVQARLPLSVELDDLIQAGMLGLLEAERRYDDSLGACFETYASRRIQGAMLDELRSRDWLPRSVRRQAREAERVSLSLEQRYGGAVREREIAEVMEIPLAAYQRHLNDAQCGQLLAYQEEGGGEIEPPAGATAGPDERLLEEERKRLLREALVALEDPREREALSLHHLHGMSLRQIGERLGVSESRVCQLHRRAMVKLRNWLAVHHPG</sequence>
<dbReference type="InterPro" id="IPR013325">
    <property type="entry name" value="RNA_pol_sigma_r2"/>
</dbReference>
<dbReference type="InterPro" id="IPR007630">
    <property type="entry name" value="RNA_pol_sigma70_r4"/>
</dbReference>
<dbReference type="EMBL" id="CP015243">
    <property type="protein sequence ID" value="ANF57995.1"/>
    <property type="molecule type" value="Genomic_DNA"/>
</dbReference>
<dbReference type="GO" id="GO:0006352">
    <property type="term" value="P:DNA-templated transcription initiation"/>
    <property type="evidence" value="ECO:0007669"/>
    <property type="project" value="InterPro"/>
</dbReference>
<dbReference type="GO" id="GO:0003677">
    <property type="term" value="F:DNA binding"/>
    <property type="evidence" value="ECO:0007669"/>
    <property type="project" value="UniProtKB-KW"/>
</dbReference>
<dbReference type="GO" id="GO:0003899">
    <property type="term" value="F:DNA-directed RNA polymerase activity"/>
    <property type="evidence" value="ECO:0007669"/>
    <property type="project" value="InterPro"/>
</dbReference>
<evidence type="ECO:0000256" key="2">
    <source>
        <dbReference type="ARBA" id="ARBA00023082"/>
    </source>
</evidence>
<dbReference type="Proteomes" id="UP000077875">
    <property type="component" value="Chromosome"/>
</dbReference>
<dbReference type="InterPro" id="IPR000943">
    <property type="entry name" value="RNA_pol_sigma70"/>
</dbReference>
<protein>
    <recommendedName>
        <fullName evidence="5">RNA polymerase sigma-70 domain-containing protein</fullName>
    </recommendedName>
</protein>
<proteinExistence type="predicted"/>
<dbReference type="Gene3D" id="1.10.1740.10">
    <property type="match status" value="1"/>
</dbReference>
<gene>
    <name evidence="6" type="ORF">A5892_11420</name>
</gene>
<dbReference type="InterPro" id="IPR014284">
    <property type="entry name" value="RNA_pol_sigma-70_dom"/>
</dbReference>
<dbReference type="PROSITE" id="PS00716">
    <property type="entry name" value="SIGMA70_2"/>
    <property type="match status" value="1"/>
</dbReference>
<evidence type="ECO:0000313" key="7">
    <source>
        <dbReference type="Proteomes" id="UP000077875"/>
    </source>
</evidence>
<dbReference type="AlphaFoldDB" id="A0A172YGA5"/>
<dbReference type="SUPFAM" id="SSF88946">
    <property type="entry name" value="Sigma2 domain of RNA polymerase sigma factors"/>
    <property type="match status" value="1"/>
</dbReference>
<dbReference type="Pfam" id="PF04545">
    <property type="entry name" value="Sigma70_r4"/>
    <property type="match status" value="1"/>
</dbReference>
<organism evidence="6 7">
    <name type="scientific">Halotalea alkalilenta</name>
    <dbReference type="NCBI Taxonomy" id="376489"/>
    <lineage>
        <taxon>Bacteria</taxon>
        <taxon>Pseudomonadati</taxon>
        <taxon>Pseudomonadota</taxon>
        <taxon>Gammaproteobacteria</taxon>
        <taxon>Oceanospirillales</taxon>
        <taxon>Halomonadaceae</taxon>
        <taxon>Halotalea</taxon>
    </lineage>
</organism>
<evidence type="ECO:0000256" key="4">
    <source>
        <dbReference type="ARBA" id="ARBA00023163"/>
    </source>
</evidence>
<dbReference type="GO" id="GO:0016987">
    <property type="term" value="F:sigma factor activity"/>
    <property type="evidence" value="ECO:0007669"/>
    <property type="project" value="UniProtKB-KW"/>
</dbReference>
<keyword evidence="4" id="KW-0804">Transcription</keyword>
<dbReference type="InterPro" id="IPR013324">
    <property type="entry name" value="RNA_pol_sigma_r3/r4-like"/>
</dbReference>
<name>A0A172YGA5_9GAMM</name>